<organism evidence="2 3">
    <name type="scientific">Candidatus Scalindua japonica</name>
    <dbReference type="NCBI Taxonomy" id="1284222"/>
    <lineage>
        <taxon>Bacteria</taxon>
        <taxon>Pseudomonadati</taxon>
        <taxon>Planctomycetota</taxon>
        <taxon>Candidatus Brocadiia</taxon>
        <taxon>Candidatus Brocadiales</taxon>
        <taxon>Candidatus Scalinduaceae</taxon>
        <taxon>Candidatus Scalindua</taxon>
    </lineage>
</organism>
<protein>
    <submittedName>
        <fullName evidence="2">Microbial collagenase</fullName>
    </submittedName>
</protein>
<feature type="chain" id="PRO_5013171472" evidence="1">
    <location>
        <begin position="22"/>
        <end position="162"/>
    </location>
</feature>
<feature type="signal peptide" evidence="1">
    <location>
        <begin position="1"/>
        <end position="21"/>
    </location>
</feature>
<comment type="caution">
    <text evidence="2">The sequence shown here is derived from an EMBL/GenBank/DDBJ whole genome shotgun (WGS) entry which is preliminary data.</text>
</comment>
<dbReference type="EMBL" id="BAOS01000013">
    <property type="protein sequence ID" value="GAX60556.1"/>
    <property type="molecule type" value="Genomic_DNA"/>
</dbReference>
<dbReference type="Proteomes" id="UP000218542">
    <property type="component" value="Unassembled WGS sequence"/>
</dbReference>
<evidence type="ECO:0000313" key="2">
    <source>
        <dbReference type="EMBL" id="GAX60556.1"/>
    </source>
</evidence>
<keyword evidence="3" id="KW-1185">Reference proteome</keyword>
<dbReference type="AlphaFoldDB" id="A0A286TXF2"/>
<dbReference type="RefSeq" id="WP_096893955.1">
    <property type="nucleotide sequence ID" value="NZ_BAOS01000013.1"/>
</dbReference>
<evidence type="ECO:0000313" key="3">
    <source>
        <dbReference type="Proteomes" id="UP000218542"/>
    </source>
</evidence>
<gene>
    <name evidence="2" type="ORF">SCALIN_C13_0068</name>
</gene>
<keyword evidence="1" id="KW-0732">Signal</keyword>
<accession>A0A286TXF2</accession>
<evidence type="ECO:0000256" key="1">
    <source>
        <dbReference type="SAM" id="SignalP"/>
    </source>
</evidence>
<reference evidence="3" key="1">
    <citation type="journal article" date="2017" name="Environ. Microbiol. Rep.">
        <title>Genetic Diversity of Marine Anaerobic Ammonium-Oxidizing Bacteria as Revealed by Genomic and Proteomic Analyses of 'Candidatus Scalindua japonica'.</title>
        <authorList>
            <person name="Oshiki M."/>
            <person name="Mizuto K."/>
            <person name="Kimura Z."/>
            <person name="Kindaichi T."/>
            <person name="Satoh H."/>
            <person name="Okabe S."/>
        </authorList>
    </citation>
    <scope>NUCLEOTIDE SEQUENCE [LARGE SCALE GENOMIC DNA]</scope>
    <source>
        <strain evidence="3">husup-a2</strain>
    </source>
</reference>
<proteinExistence type="predicted"/>
<name>A0A286TXF2_9BACT</name>
<sequence>MKNFVTLILVIVLLIPYSTFAEESNKETVPEPNWYILNTKPFKSTKNGNVEIDSFKLQNERTKKLDYAWACCLTIGDTCRVIIWIRGTDEDIRITYKGKKENNLCAVYVSSSDYEKYFKCSVLAGISAYNGEEYIASFEGDPEGDREKYWFEWTSNVRPTFY</sequence>